<evidence type="ECO:0000256" key="4">
    <source>
        <dbReference type="ARBA" id="ARBA00022475"/>
    </source>
</evidence>
<sequence>MKDFTKRMLSIAIPITLQNLISTGLNLVDNLMIGQLGTTAIASVGLVNQVVFILNILTFGVSSGAGIFVSQYWGKRDEKNIEKTLGHILYITMGAAVVFFVLLFFFPERVLMIFTTDTEVIRTGATYARPVAFSTFLTSFSFIIAMALRTVEKARIPMYVSLVALSINTVVNYVLIFGFGPIQPLGVYGASLATLLSRFVEFVIFVNIVLRRKTPVRLSKFAFKFDAPFFKRLMKYATPVIVNEFLWSLGITMYSLVMARMGTEFIAARNISSTIENFGFVIFGGLASATVVMVGAELGRNNFTQAKYNAKKLLQLTVMTAVATGLIIILLSRIIVNFYNIDQGLKNIVLTIIIIVGISQPIKMFNAVNIVGVLRSGGDTRAAMIIEIASLWGVGIPLVAVTGLVLKWPLTLVYVAIMIEELFKAILGVRRTLTWKWLKNVVD</sequence>
<evidence type="ECO:0000256" key="2">
    <source>
        <dbReference type="ARBA" id="ARBA00022448"/>
    </source>
</evidence>
<dbReference type="GO" id="GO:0005886">
    <property type="term" value="C:plasma membrane"/>
    <property type="evidence" value="ECO:0007669"/>
    <property type="project" value="UniProtKB-SubCell"/>
</dbReference>
<feature type="transmembrane region" description="Helical" evidence="10">
    <location>
        <begin position="46"/>
        <end position="68"/>
    </location>
</feature>
<organism evidence="11">
    <name type="scientific">Mesotoga infera</name>
    <dbReference type="NCBI Taxonomy" id="1236046"/>
    <lineage>
        <taxon>Bacteria</taxon>
        <taxon>Thermotogati</taxon>
        <taxon>Thermotogota</taxon>
        <taxon>Thermotogae</taxon>
        <taxon>Kosmotogales</taxon>
        <taxon>Kosmotogaceae</taxon>
        <taxon>Mesotoga</taxon>
    </lineage>
</organism>
<dbReference type="CDD" id="cd13134">
    <property type="entry name" value="MATE_like_8"/>
    <property type="match status" value="1"/>
</dbReference>
<evidence type="ECO:0000256" key="8">
    <source>
        <dbReference type="ARBA" id="ARBA00023136"/>
    </source>
</evidence>
<proteinExistence type="predicted"/>
<feature type="transmembrane region" description="Helical" evidence="10">
    <location>
        <begin position="127"/>
        <end position="148"/>
    </location>
</feature>
<keyword evidence="7" id="KW-0406">Ion transport</keyword>
<evidence type="ECO:0000256" key="9">
    <source>
        <dbReference type="ARBA" id="ARBA00031636"/>
    </source>
</evidence>
<keyword evidence="6 10" id="KW-1133">Transmembrane helix</keyword>
<keyword evidence="5 10" id="KW-0812">Transmembrane</keyword>
<evidence type="ECO:0000256" key="5">
    <source>
        <dbReference type="ARBA" id="ARBA00022692"/>
    </source>
</evidence>
<feature type="transmembrane region" description="Helical" evidence="10">
    <location>
        <begin position="185"/>
        <end position="210"/>
    </location>
</feature>
<dbReference type="GO" id="GO:0015297">
    <property type="term" value="F:antiporter activity"/>
    <property type="evidence" value="ECO:0007669"/>
    <property type="project" value="UniProtKB-KW"/>
</dbReference>
<keyword evidence="3" id="KW-0050">Antiport</keyword>
<feature type="transmembrane region" description="Helical" evidence="10">
    <location>
        <begin position="348"/>
        <end position="372"/>
    </location>
</feature>
<evidence type="ECO:0000313" key="11">
    <source>
        <dbReference type="EMBL" id="HDP77998.1"/>
    </source>
</evidence>
<dbReference type="InterPro" id="IPR002528">
    <property type="entry name" value="MATE_fam"/>
</dbReference>
<dbReference type="NCBIfam" id="TIGR00797">
    <property type="entry name" value="matE"/>
    <property type="match status" value="1"/>
</dbReference>
<feature type="transmembrane region" description="Helical" evidence="10">
    <location>
        <begin position="160"/>
        <end position="179"/>
    </location>
</feature>
<feature type="transmembrane region" description="Helical" evidence="10">
    <location>
        <begin position="316"/>
        <end position="336"/>
    </location>
</feature>
<evidence type="ECO:0000256" key="6">
    <source>
        <dbReference type="ARBA" id="ARBA00022989"/>
    </source>
</evidence>
<comment type="subcellular location">
    <subcellularLocation>
        <location evidence="1">Cell membrane</location>
        <topology evidence="1">Multi-pass membrane protein</topology>
    </subcellularLocation>
</comment>
<gene>
    <name evidence="11" type="ORF">ENN47_07425</name>
</gene>
<dbReference type="PIRSF" id="PIRSF006603">
    <property type="entry name" value="DinF"/>
    <property type="match status" value="1"/>
</dbReference>
<feature type="transmembrane region" description="Helical" evidence="10">
    <location>
        <begin position="384"/>
        <end position="406"/>
    </location>
</feature>
<name>A0A7C1CVG7_9BACT</name>
<dbReference type="Proteomes" id="UP000886198">
    <property type="component" value="Unassembled WGS sequence"/>
</dbReference>
<dbReference type="PANTHER" id="PTHR43298:SF2">
    <property type="entry name" value="FMN_FAD EXPORTER YEEO-RELATED"/>
    <property type="match status" value="1"/>
</dbReference>
<dbReference type="PANTHER" id="PTHR43298">
    <property type="entry name" value="MULTIDRUG RESISTANCE PROTEIN NORM-RELATED"/>
    <property type="match status" value="1"/>
</dbReference>
<evidence type="ECO:0000256" key="1">
    <source>
        <dbReference type="ARBA" id="ARBA00004651"/>
    </source>
</evidence>
<dbReference type="InterPro" id="IPR048279">
    <property type="entry name" value="MdtK-like"/>
</dbReference>
<comment type="caution">
    <text evidence="11">The sequence shown here is derived from an EMBL/GenBank/DDBJ whole genome shotgun (WGS) entry which is preliminary data.</text>
</comment>
<evidence type="ECO:0000256" key="3">
    <source>
        <dbReference type="ARBA" id="ARBA00022449"/>
    </source>
</evidence>
<dbReference type="InterPro" id="IPR050222">
    <property type="entry name" value="MATE_MdtK"/>
</dbReference>
<feature type="transmembrane region" description="Helical" evidence="10">
    <location>
        <begin position="277"/>
        <end position="296"/>
    </location>
</feature>
<keyword evidence="4" id="KW-1003">Cell membrane</keyword>
<accession>A0A7C1CVG7</accession>
<protein>
    <recommendedName>
        <fullName evidence="9">Multidrug-efflux transporter</fullName>
    </recommendedName>
</protein>
<evidence type="ECO:0000256" key="7">
    <source>
        <dbReference type="ARBA" id="ARBA00023065"/>
    </source>
</evidence>
<dbReference type="AlphaFoldDB" id="A0A7C1CVG7"/>
<keyword evidence="8 10" id="KW-0472">Membrane</keyword>
<dbReference type="Pfam" id="PF01554">
    <property type="entry name" value="MatE"/>
    <property type="match status" value="2"/>
</dbReference>
<dbReference type="GO" id="GO:0006811">
    <property type="term" value="P:monoatomic ion transport"/>
    <property type="evidence" value="ECO:0007669"/>
    <property type="project" value="UniProtKB-KW"/>
</dbReference>
<keyword evidence="2" id="KW-0813">Transport</keyword>
<dbReference type="GO" id="GO:0042910">
    <property type="term" value="F:xenobiotic transmembrane transporter activity"/>
    <property type="evidence" value="ECO:0007669"/>
    <property type="project" value="InterPro"/>
</dbReference>
<feature type="transmembrane region" description="Helical" evidence="10">
    <location>
        <begin position="88"/>
        <end position="107"/>
    </location>
</feature>
<feature type="transmembrane region" description="Helical" evidence="10">
    <location>
        <begin position="236"/>
        <end position="257"/>
    </location>
</feature>
<evidence type="ECO:0000256" key="10">
    <source>
        <dbReference type="SAM" id="Phobius"/>
    </source>
</evidence>
<reference evidence="11" key="1">
    <citation type="journal article" date="2020" name="mSystems">
        <title>Genome- and Community-Level Interaction Insights into Carbon Utilization and Element Cycling Functions of Hydrothermarchaeota in Hydrothermal Sediment.</title>
        <authorList>
            <person name="Zhou Z."/>
            <person name="Liu Y."/>
            <person name="Xu W."/>
            <person name="Pan J."/>
            <person name="Luo Z.H."/>
            <person name="Li M."/>
        </authorList>
    </citation>
    <scope>NUCLEOTIDE SEQUENCE [LARGE SCALE GENOMIC DNA]</scope>
    <source>
        <strain evidence="11">SpSt-1179</strain>
    </source>
</reference>
<dbReference type="EMBL" id="DSBT01000207">
    <property type="protein sequence ID" value="HDP77998.1"/>
    <property type="molecule type" value="Genomic_DNA"/>
</dbReference>
<feature type="transmembrane region" description="Helical" evidence="10">
    <location>
        <begin position="412"/>
        <end position="429"/>
    </location>
</feature>